<evidence type="ECO:0000256" key="5">
    <source>
        <dbReference type="SAM" id="Phobius"/>
    </source>
</evidence>
<dbReference type="Pfam" id="PF06305">
    <property type="entry name" value="LapA_dom"/>
    <property type="match status" value="1"/>
</dbReference>
<feature type="domain" description="Lipopolysaccharide assembly protein A" evidence="6">
    <location>
        <begin position="36"/>
        <end position="98"/>
    </location>
</feature>
<comment type="caution">
    <text evidence="7">The sequence shown here is derived from an EMBL/GenBank/DDBJ whole genome shotgun (WGS) entry which is preliminary data.</text>
</comment>
<accession>A0A1W9HWR4</accession>
<organism evidence="7 8">
    <name type="scientific">Candidatus Raskinella chloraquaticus</name>
    <dbReference type="NCBI Taxonomy" id="1951219"/>
    <lineage>
        <taxon>Bacteria</taxon>
        <taxon>Pseudomonadati</taxon>
        <taxon>Pseudomonadota</taxon>
        <taxon>Alphaproteobacteria</taxon>
        <taxon>Hyphomicrobiales</taxon>
        <taxon>Phreatobacteraceae</taxon>
        <taxon>Candidatus Raskinella</taxon>
    </lineage>
</organism>
<keyword evidence="4 5" id="KW-0472">Membrane</keyword>
<keyword evidence="1" id="KW-1003">Cell membrane</keyword>
<proteinExistence type="predicted"/>
<evidence type="ECO:0000256" key="3">
    <source>
        <dbReference type="ARBA" id="ARBA00022989"/>
    </source>
</evidence>
<dbReference type="AlphaFoldDB" id="A0A1W9HWR4"/>
<dbReference type="InterPro" id="IPR010445">
    <property type="entry name" value="LapA_dom"/>
</dbReference>
<dbReference type="GO" id="GO:0005886">
    <property type="term" value="C:plasma membrane"/>
    <property type="evidence" value="ECO:0007669"/>
    <property type="project" value="InterPro"/>
</dbReference>
<evidence type="ECO:0000256" key="1">
    <source>
        <dbReference type="ARBA" id="ARBA00022475"/>
    </source>
</evidence>
<keyword evidence="3 5" id="KW-1133">Transmembrane helix</keyword>
<reference evidence="7 8" key="1">
    <citation type="journal article" date="2017" name="Water Res.">
        <title>Comammox in drinking water systems.</title>
        <authorList>
            <person name="Wang Y."/>
            <person name="Ma L."/>
            <person name="Mao Y."/>
            <person name="Jiang X."/>
            <person name="Xia Y."/>
            <person name="Yu K."/>
            <person name="Li B."/>
            <person name="Zhang T."/>
        </authorList>
    </citation>
    <scope>NUCLEOTIDE SEQUENCE [LARGE SCALE GENOMIC DNA]</scope>
    <source>
        <strain evidence="7">SG_bin8</strain>
    </source>
</reference>
<dbReference type="Proteomes" id="UP000192872">
    <property type="component" value="Unassembled WGS sequence"/>
</dbReference>
<evidence type="ECO:0000313" key="7">
    <source>
        <dbReference type="EMBL" id="OQW51674.1"/>
    </source>
</evidence>
<feature type="transmembrane region" description="Helical" evidence="5">
    <location>
        <begin position="54"/>
        <end position="76"/>
    </location>
</feature>
<protein>
    <recommendedName>
        <fullName evidence="6">Lipopolysaccharide assembly protein A domain-containing protein</fullName>
    </recommendedName>
</protein>
<keyword evidence="2 5" id="KW-0812">Transmembrane</keyword>
<dbReference type="STRING" id="1827387.A4S15_10660"/>
<evidence type="ECO:0000256" key="4">
    <source>
        <dbReference type="ARBA" id="ARBA00023136"/>
    </source>
</evidence>
<evidence type="ECO:0000313" key="8">
    <source>
        <dbReference type="Proteomes" id="UP000192872"/>
    </source>
</evidence>
<dbReference type="EMBL" id="LWDL01000018">
    <property type="protein sequence ID" value="OQW51674.1"/>
    <property type="molecule type" value="Genomic_DNA"/>
</dbReference>
<sequence>MANGDKMAFVKRLFGWLILGPVAVVALALAVANRTLVTLSWNPFERSDGIEMPLFVVAFVMFALGALAGGFAVWMAQGRWRREAKTHRAEVRLLSGELAQMRSDPALPSAR</sequence>
<name>A0A1W9HWR4_9HYPH</name>
<evidence type="ECO:0000259" key="6">
    <source>
        <dbReference type="Pfam" id="PF06305"/>
    </source>
</evidence>
<evidence type="ECO:0000256" key="2">
    <source>
        <dbReference type="ARBA" id="ARBA00022692"/>
    </source>
</evidence>
<gene>
    <name evidence="7" type="ORF">A4S15_10660</name>
</gene>